<gene>
    <name evidence="8 10" type="primary">bioC</name>
    <name evidence="10" type="ORF">PUN32_05040</name>
</gene>
<sequence>MTIVAELCGAGQLSAGLKDKRAIAQAFGKAAAHYDQHAAFQRQVGWRLLDKMPTRLDGLQVLDLGCGTGYFSALLRERGAVVMCADLSSVMLEQAHQRCGDCGMDYQLADAELLPFISARFDMVFSSLALQWCDDLSLPLQEIRRVLKPGGQAFISTLLEGSLFELEQAWRSVDQHRHINSFITSNQVNLALAQAECMQHHLDWVTMRVWYETAFALMRDLKGIGATHVSERSTGLISRRTLAKVESAYQAFRNQHGLVPATYQVCLGVIHR</sequence>
<evidence type="ECO:0000256" key="3">
    <source>
        <dbReference type="ARBA" id="ARBA00012327"/>
    </source>
</evidence>
<evidence type="ECO:0000256" key="5">
    <source>
        <dbReference type="ARBA" id="ARBA00022679"/>
    </source>
</evidence>
<evidence type="ECO:0000256" key="7">
    <source>
        <dbReference type="ARBA" id="ARBA00022756"/>
    </source>
</evidence>
<comment type="similarity">
    <text evidence="8">Belongs to the methyltransferase superfamily.</text>
</comment>
<dbReference type="CDD" id="cd02440">
    <property type="entry name" value="AdoMet_MTases"/>
    <property type="match status" value="1"/>
</dbReference>
<dbReference type="Pfam" id="PF08241">
    <property type="entry name" value="Methyltransf_11"/>
    <property type="match status" value="1"/>
</dbReference>
<keyword evidence="11" id="KW-1185">Reference proteome</keyword>
<proteinExistence type="inferred from homology"/>
<dbReference type="SUPFAM" id="SSF53335">
    <property type="entry name" value="S-adenosyl-L-methionine-dependent methyltransferases"/>
    <property type="match status" value="1"/>
</dbReference>
<keyword evidence="6 8" id="KW-0949">S-adenosyl-L-methionine</keyword>
<evidence type="ECO:0000256" key="6">
    <source>
        <dbReference type="ARBA" id="ARBA00022691"/>
    </source>
</evidence>
<comment type="pathway">
    <text evidence="2 8">Cofactor biosynthesis; biotin biosynthesis.</text>
</comment>
<dbReference type="GO" id="GO:0032259">
    <property type="term" value="P:methylation"/>
    <property type="evidence" value="ECO:0007669"/>
    <property type="project" value="UniProtKB-KW"/>
</dbReference>
<reference evidence="10 11" key="1">
    <citation type="submission" date="2023-02" db="EMBL/GenBank/DDBJ databases">
        <title>Vibrio intestini sp. nov., a close relative of Vibrio cholerae isolated from the intestine of Healthy Culter dabryi.</title>
        <authorList>
            <person name="Wu N."/>
        </authorList>
    </citation>
    <scope>NUCLEOTIDE SEQUENCE [LARGE SCALE GENOMIC DNA]</scope>
    <source>
        <strain evidence="10 11">DSL-7</strain>
    </source>
</reference>
<dbReference type="RefSeq" id="WP_274722066.1">
    <property type="nucleotide sequence ID" value="NZ_JARBFT010000003.1"/>
</dbReference>
<dbReference type="Gene3D" id="3.40.50.150">
    <property type="entry name" value="Vaccinia Virus protein VP39"/>
    <property type="match status" value="1"/>
</dbReference>
<comment type="function">
    <text evidence="8">Converts the free carboxyl group of a malonyl-thioester to its methyl ester by transfer of a methyl group from S-adenosyl-L-methionine (SAM). It allows to synthesize pimeloyl-ACP via the fatty acid synthetic pathway.</text>
</comment>
<dbReference type="PANTHER" id="PTHR13090:SF1">
    <property type="entry name" value="ARGININE-HYDROXYLASE NDUFAF5, MITOCHONDRIAL"/>
    <property type="match status" value="1"/>
</dbReference>
<comment type="caution">
    <text evidence="10">The sequence shown here is derived from an EMBL/GenBank/DDBJ whole genome shotgun (WGS) entry which is preliminary data.</text>
</comment>
<keyword evidence="7 8" id="KW-0093">Biotin biosynthesis</keyword>
<dbReference type="InterPro" id="IPR050602">
    <property type="entry name" value="Malonyl-ACP_OMT"/>
</dbReference>
<dbReference type="Proteomes" id="UP001216189">
    <property type="component" value="Unassembled WGS sequence"/>
</dbReference>
<keyword evidence="5 8" id="KW-0808">Transferase</keyword>
<dbReference type="NCBIfam" id="TIGR02072">
    <property type="entry name" value="BioC"/>
    <property type="match status" value="1"/>
</dbReference>
<organism evidence="10 11">
    <name type="scientific">Vibrio chanodichtyis</name>
    <dbReference type="NCBI Taxonomy" id="3027932"/>
    <lineage>
        <taxon>Bacteria</taxon>
        <taxon>Pseudomonadati</taxon>
        <taxon>Pseudomonadota</taxon>
        <taxon>Gammaproteobacteria</taxon>
        <taxon>Vibrionales</taxon>
        <taxon>Vibrionaceae</taxon>
        <taxon>Vibrio</taxon>
    </lineage>
</organism>
<evidence type="ECO:0000313" key="10">
    <source>
        <dbReference type="EMBL" id="MDE1514379.1"/>
    </source>
</evidence>
<keyword evidence="4 8" id="KW-0489">Methyltransferase</keyword>
<dbReference type="EMBL" id="JARBFT010000003">
    <property type="protein sequence ID" value="MDE1514379.1"/>
    <property type="molecule type" value="Genomic_DNA"/>
</dbReference>
<dbReference type="InterPro" id="IPR013216">
    <property type="entry name" value="Methyltransf_11"/>
</dbReference>
<protein>
    <recommendedName>
        <fullName evidence="3 8">Malonyl-[acyl-carrier protein] O-methyltransferase</fullName>
        <shortName evidence="8">Malonyl-ACP O-methyltransferase</shortName>
        <ecNumber evidence="3 8">2.1.1.197</ecNumber>
    </recommendedName>
    <alternativeName>
        <fullName evidence="8">Biotin synthesis protein BioC</fullName>
    </alternativeName>
</protein>
<dbReference type="GO" id="GO:0102130">
    <property type="term" value="F:malonyl-CoA methyltransferase activity"/>
    <property type="evidence" value="ECO:0007669"/>
    <property type="project" value="UniProtKB-EC"/>
</dbReference>
<dbReference type="InterPro" id="IPR011814">
    <property type="entry name" value="BioC"/>
</dbReference>
<comment type="catalytic activity">
    <reaction evidence="1 8">
        <text>malonyl-[ACP] + S-adenosyl-L-methionine = malonyl-[ACP] methyl ester + S-adenosyl-L-homocysteine</text>
        <dbReference type="Rhea" id="RHEA:17105"/>
        <dbReference type="Rhea" id="RHEA-COMP:9623"/>
        <dbReference type="Rhea" id="RHEA-COMP:9954"/>
        <dbReference type="ChEBI" id="CHEBI:57856"/>
        <dbReference type="ChEBI" id="CHEBI:59789"/>
        <dbReference type="ChEBI" id="CHEBI:78449"/>
        <dbReference type="ChEBI" id="CHEBI:78845"/>
        <dbReference type="EC" id="2.1.1.197"/>
    </reaction>
</comment>
<evidence type="ECO:0000256" key="4">
    <source>
        <dbReference type="ARBA" id="ARBA00022603"/>
    </source>
</evidence>
<feature type="domain" description="Methyltransferase type 11" evidence="9">
    <location>
        <begin position="62"/>
        <end position="155"/>
    </location>
</feature>
<dbReference type="EC" id="2.1.1.197" evidence="3 8"/>
<dbReference type="PANTHER" id="PTHR13090">
    <property type="entry name" value="ARGININE-HYDROXYLASE NDUFAF5, MITOCHONDRIAL"/>
    <property type="match status" value="1"/>
</dbReference>
<dbReference type="HAMAP" id="MF_00835">
    <property type="entry name" value="BioC"/>
    <property type="match status" value="1"/>
</dbReference>
<evidence type="ECO:0000259" key="9">
    <source>
        <dbReference type="Pfam" id="PF08241"/>
    </source>
</evidence>
<evidence type="ECO:0000256" key="2">
    <source>
        <dbReference type="ARBA" id="ARBA00004746"/>
    </source>
</evidence>
<accession>A0ABT5V1E3</accession>
<name>A0ABT5V1E3_9VIBR</name>
<evidence type="ECO:0000313" key="11">
    <source>
        <dbReference type="Proteomes" id="UP001216189"/>
    </source>
</evidence>
<evidence type="ECO:0000256" key="1">
    <source>
        <dbReference type="ARBA" id="ARBA00000852"/>
    </source>
</evidence>
<evidence type="ECO:0000256" key="8">
    <source>
        <dbReference type="HAMAP-Rule" id="MF_00835"/>
    </source>
</evidence>
<dbReference type="InterPro" id="IPR029063">
    <property type="entry name" value="SAM-dependent_MTases_sf"/>
</dbReference>